<dbReference type="Gene3D" id="1.20.1600.10">
    <property type="entry name" value="Outer membrane efflux proteins (OEP)"/>
    <property type="match status" value="1"/>
</dbReference>
<name>A0A1M6FUI2_9FLAO</name>
<dbReference type="Pfam" id="PF02321">
    <property type="entry name" value="OEP"/>
    <property type="match status" value="2"/>
</dbReference>
<evidence type="ECO:0000313" key="4">
    <source>
        <dbReference type="Proteomes" id="UP000184543"/>
    </source>
</evidence>
<keyword evidence="2" id="KW-0472">Membrane</keyword>
<dbReference type="OrthoDB" id="9770517at2"/>
<evidence type="ECO:0000256" key="2">
    <source>
        <dbReference type="RuleBase" id="RU362097"/>
    </source>
</evidence>
<dbReference type="EMBL" id="FQYU01000002">
    <property type="protein sequence ID" value="SHJ01303.1"/>
    <property type="molecule type" value="Genomic_DNA"/>
</dbReference>
<dbReference type="AlphaFoldDB" id="A0A1M6FUI2"/>
<dbReference type="Gene3D" id="2.20.200.10">
    <property type="entry name" value="Outer membrane efflux proteins (OEP)"/>
    <property type="match status" value="1"/>
</dbReference>
<reference evidence="4" key="1">
    <citation type="submission" date="2016-11" db="EMBL/GenBank/DDBJ databases">
        <authorList>
            <person name="Varghese N."/>
            <person name="Submissions S."/>
        </authorList>
    </citation>
    <scope>NUCLEOTIDE SEQUENCE [LARGE SCALE GENOMIC DNA]</scope>
    <source>
        <strain evidence="4">DSM 19858</strain>
    </source>
</reference>
<dbReference type="STRING" id="192903.SAMN04488513_102557"/>
<comment type="subcellular location">
    <subcellularLocation>
        <location evidence="2">Cell membrane</location>
        <topology evidence="2">Lipid-anchor</topology>
    </subcellularLocation>
</comment>
<evidence type="ECO:0000256" key="1">
    <source>
        <dbReference type="ARBA" id="ARBA00007613"/>
    </source>
</evidence>
<accession>A0A1M6FUI2</accession>
<dbReference type="PROSITE" id="PS51257">
    <property type="entry name" value="PROKAR_LIPOPROTEIN"/>
    <property type="match status" value="1"/>
</dbReference>
<keyword evidence="2 3" id="KW-0449">Lipoprotein</keyword>
<dbReference type="PANTHER" id="PTHR30203">
    <property type="entry name" value="OUTER MEMBRANE CATION EFFLUX PROTEIN"/>
    <property type="match status" value="1"/>
</dbReference>
<protein>
    <submittedName>
        <fullName evidence="3">Efflux transporter, outer membrane factor (OMF) lipoprotein, NodT family</fullName>
    </submittedName>
</protein>
<dbReference type="NCBIfam" id="TIGR01845">
    <property type="entry name" value="outer_NodT"/>
    <property type="match status" value="1"/>
</dbReference>
<keyword evidence="2" id="KW-0564">Palmitate</keyword>
<dbReference type="RefSeq" id="WP_072992673.1">
    <property type="nucleotide sequence ID" value="NZ_FQYU01000002.1"/>
</dbReference>
<dbReference type="GO" id="GO:0005886">
    <property type="term" value="C:plasma membrane"/>
    <property type="evidence" value="ECO:0007669"/>
    <property type="project" value="UniProtKB-SubCell"/>
</dbReference>
<evidence type="ECO:0000313" key="3">
    <source>
        <dbReference type="EMBL" id="SHJ01303.1"/>
    </source>
</evidence>
<organism evidence="3 4">
    <name type="scientific">Pseudozobellia thermophila</name>
    <dbReference type="NCBI Taxonomy" id="192903"/>
    <lineage>
        <taxon>Bacteria</taxon>
        <taxon>Pseudomonadati</taxon>
        <taxon>Bacteroidota</taxon>
        <taxon>Flavobacteriia</taxon>
        <taxon>Flavobacteriales</taxon>
        <taxon>Flavobacteriaceae</taxon>
        <taxon>Pseudozobellia</taxon>
    </lineage>
</organism>
<keyword evidence="2" id="KW-1134">Transmembrane beta strand</keyword>
<dbReference type="Proteomes" id="UP000184543">
    <property type="component" value="Unassembled WGS sequence"/>
</dbReference>
<dbReference type="SUPFAM" id="SSF56954">
    <property type="entry name" value="Outer membrane efflux proteins (OEP)"/>
    <property type="match status" value="1"/>
</dbReference>
<sequence length="474" mass="53293">MKKYKTVYVLFLILILGSCKTMKTDISAKHKPLPEKYGTAQGDTTTVARIDWKEFFADDYLIQLIDTALANNLDLQMALQRIEAARSGLRFANGELFPKIEGSFTAATTKYAKYTEGFAGNSTTEFEGRTIPNPVQDYFAGLTATWEIDIWGKLRNSRKAALSRYLASIEGKNFVVSNLVADIAASYYDLLALDNELDIVRQTLRKQQEAFEVVELQKEVGKANELAVQQFLAQLLNTRAHEKETLQQIVETENKINFLMGRFPQPIPREKRSLFKELPRQIASGVPAQLLAYRPDIREAELELRASKFDVKTAKAAFFPSLAIEATGGYQAFDSKFLFRSPTSIGYSAIGGLVAPLINRKALKAEFHNAKAQQLTAMYQYQKTVLNGYMEVANGLSNLRNLQETKEIKEQQNQVLENAIEASAEFYRMAKADYLEVLMAQQNSLQAQLELIALNKRQQLATVSIYKALGGGWQ</sequence>
<dbReference type="InterPro" id="IPR010131">
    <property type="entry name" value="MdtP/NodT-like"/>
</dbReference>
<gene>
    <name evidence="3" type="ORF">SAMN04488513_102557</name>
</gene>
<dbReference type="GO" id="GO:0015562">
    <property type="term" value="F:efflux transmembrane transporter activity"/>
    <property type="evidence" value="ECO:0007669"/>
    <property type="project" value="InterPro"/>
</dbReference>
<dbReference type="InterPro" id="IPR003423">
    <property type="entry name" value="OMP_efflux"/>
</dbReference>
<dbReference type="PANTHER" id="PTHR30203:SF30">
    <property type="entry name" value="OUTER MEMBRANE PROTEIN-RELATED"/>
    <property type="match status" value="1"/>
</dbReference>
<keyword evidence="4" id="KW-1185">Reference proteome</keyword>
<comment type="similarity">
    <text evidence="1 2">Belongs to the outer membrane factor (OMF) (TC 1.B.17) family.</text>
</comment>
<keyword evidence="2" id="KW-0812">Transmembrane</keyword>
<proteinExistence type="inferred from homology"/>